<dbReference type="InterPro" id="IPR010982">
    <property type="entry name" value="Lambda_DNA-bd_dom_sf"/>
</dbReference>
<protein>
    <submittedName>
        <fullName evidence="5">Transcriptional regulator, LacI family</fullName>
    </submittedName>
</protein>
<dbReference type="Gene3D" id="1.10.260.40">
    <property type="entry name" value="lambda repressor-like DNA-binding domains"/>
    <property type="match status" value="1"/>
</dbReference>
<dbReference type="PANTHER" id="PTHR30146">
    <property type="entry name" value="LACI-RELATED TRANSCRIPTIONAL REPRESSOR"/>
    <property type="match status" value="1"/>
</dbReference>
<dbReference type="PANTHER" id="PTHR30146:SF154">
    <property type="entry name" value="TRANSCRIPTION REGULATOR, MEMBER OF GALR FAMILY"/>
    <property type="match status" value="1"/>
</dbReference>
<accession>A0A1M5EP63</accession>
<dbReference type="GO" id="GO:0003700">
    <property type="term" value="F:DNA-binding transcription factor activity"/>
    <property type="evidence" value="ECO:0007669"/>
    <property type="project" value="TreeGrafter"/>
</dbReference>
<keyword evidence="2" id="KW-0238">DNA-binding</keyword>
<dbReference type="InterPro" id="IPR028082">
    <property type="entry name" value="Peripla_BP_I"/>
</dbReference>
<dbReference type="PROSITE" id="PS50932">
    <property type="entry name" value="HTH_LACI_2"/>
    <property type="match status" value="1"/>
</dbReference>
<evidence type="ECO:0000313" key="6">
    <source>
        <dbReference type="Proteomes" id="UP000184048"/>
    </source>
</evidence>
<dbReference type="EMBL" id="FQUU01000019">
    <property type="protein sequence ID" value="SHF80891.1"/>
    <property type="molecule type" value="Genomic_DNA"/>
</dbReference>
<dbReference type="RefSeq" id="WP_072836703.1">
    <property type="nucleotide sequence ID" value="NZ_FQUU01000019.1"/>
</dbReference>
<dbReference type="AlphaFoldDB" id="A0A1M5EP63"/>
<keyword evidence="6" id="KW-1185">Reference proteome</keyword>
<reference evidence="5 6" key="1">
    <citation type="submission" date="2016-11" db="EMBL/GenBank/DDBJ databases">
        <authorList>
            <person name="Jaros S."/>
            <person name="Januszkiewicz K."/>
            <person name="Wedrychowicz H."/>
        </authorList>
    </citation>
    <scope>NUCLEOTIDE SEQUENCE [LARGE SCALE GENOMIC DNA]</scope>
    <source>
        <strain evidence="5 6">DSM 18119</strain>
    </source>
</reference>
<dbReference type="CDD" id="cd19977">
    <property type="entry name" value="PBP1_EndR-like"/>
    <property type="match status" value="1"/>
</dbReference>
<dbReference type="SMART" id="SM00354">
    <property type="entry name" value="HTH_LACI"/>
    <property type="match status" value="1"/>
</dbReference>
<name>A0A1M5EP63_9BACT</name>
<proteinExistence type="predicted"/>
<keyword evidence="1" id="KW-0805">Transcription regulation</keyword>
<dbReference type="OrthoDB" id="9803256at2"/>
<evidence type="ECO:0000256" key="2">
    <source>
        <dbReference type="ARBA" id="ARBA00023125"/>
    </source>
</evidence>
<feature type="domain" description="HTH lacI-type" evidence="4">
    <location>
        <begin position="8"/>
        <end position="63"/>
    </location>
</feature>
<evidence type="ECO:0000256" key="1">
    <source>
        <dbReference type="ARBA" id="ARBA00023015"/>
    </source>
</evidence>
<dbReference type="GO" id="GO:0000976">
    <property type="term" value="F:transcription cis-regulatory region binding"/>
    <property type="evidence" value="ECO:0007669"/>
    <property type="project" value="TreeGrafter"/>
</dbReference>
<dbReference type="InterPro" id="IPR046335">
    <property type="entry name" value="LacI/GalR-like_sensor"/>
</dbReference>
<dbReference type="STRING" id="1121884.SAMN02745131_03579"/>
<organism evidence="5 6">
    <name type="scientific">Flavisolibacter ginsengisoli DSM 18119</name>
    <dbReference type="NCBI Taxonomy" id="1121884"/>
    <lineage>
        <taxon>Bacteria</taxon>
        <taxon>Pseudomonadati</taxon>
        <taxon>Bacteroidota</taxon>
        <taxon>Chitinophagia</taxon>
        <taxon>Chitinophagales</taxon>
        <taxon>Chitinophagaceae</taxon>
        <taxon>Flavisolibacter</taxon>
    </lineage>
</organism>
<dbReference type="CDD" id="cd01392">
    <property type="entry name" value="HTH_LacI"/>
    <property type="match status" value="1"/>
</dbReference>
<dbReference type="Pfam" id="PF00356">
    <property type="entry name" value="LacI"/>
    <property type="match status" value="1"/>
</dbReference>
<gene>
    <name evidence="5" type="ORF">SAMN02745131_03579</name>
</gene>
<dbReference type="Pfam" id="PF13377">
    <property type="entry name" value="Peripla_BP_3"/>
    <property type="match status" value="1"/>
</dbReference>
<dbReference type="SUPFAM" id="SSF53822">
    <property type="entry name" value="Periplasmic binding protein-like I"/>
    <property type="match status" value="1"/>
</dbReference>
<evidence type="ECO:0000259" key="4">
    <source>
        <dbReference type="PROSITE" id="PS50932"/>
    </source>
</evidence>
<sequence length="341" mass="38712">MKPKRLALSDIARQLNISTTTISFIMNGKAEEKRISPELKEKVLKKIKELGYVPNQLAKSLRTGKTNIIGLIVEDISNSFFARVAHMIEEEVNKRGYKIIYCSSENSVEKMTEVINMFRESQVDGFIITPTEGAETEVNKLIKDRAHLILFDRYFPGLDTNYVVLDNSYGSYIGVKHLVERGYKKIGFVTIDSDQSQMIDRYNGYAKAIKEAGLKPYVKRISFFDEPNAAIRKMETFLNKKDKPDAVFFATNYLGIYGLEAITNLQLKIPDDIGVITFDDHDLFRLFRPSITVIAQPIAEMSKAMINILLDEIATPANALKTRHMVLRPSLVVRNSTKQPC</sequence>
<dbReference type="SUPFAM" id="SSF47413">
    <property type="entry name" value="lambda repressor-like DNA-binding domains"/>
    <property type="match status" value="1"/>
</dbReference>
<dbReference type="InterPro" id="IPR000843">
    <property type="entry name" value="HTH_LacI"/>
</dbReference>
<keyword evidence="3" id="KW-0804">Transcription</keyword>
<evidence type="ECO:0000313" key="5">
    <source>
        <dbReference type="EMBL" id="SHF80891.1"/>
    </source>
</evidence>
<evidence type="ECO:0000256" key="3">
    <source>
        <dbReference type="ARBA" id="ARBA00023163"/>
    </source>
</evidence>
<dbReference type="Proteomes" id="UP000184048">
    <property type="component" value="Unassembled WGS sequence"/>
</dbReference>
<dbReference type="Gene3D" id="3.40.50.2300">
    <property type="match status" value="2"/>
</dbReference>